<gene>
    <name evidence="2" type="ORF">EDS130_LOCUS26089</name>
</gene>
<evidence type="ECO:0000313" key="3">
    <source>
        <dbReference type="Proteomes" id="UP000663852"/>
    </source>
</evidence>
<organism evidence="2 3">
    <name type="scientific">Adineta ricciae</name>
    <name type="common">Rotifer</name>
    <dbReference type="NCBI Taxonomy" id="249248"/>
    <lineage>
        <taxon>Eukaryota</taxon>
        <taxon>Metazoa</taxon>
        <taxon>Spiralia</taxon>
        <taxon>Gnathifera</taxon>
        <taxon>Rotifera</taxon>
        <taxon>Eurotatoria</taxon>
        <taxon>Bdelloidea</taxon>
        <taxon>Adinetida</taxon>
        <taxon>Adinetidae</taxon>
        <taxon>Adineta</taxon>
    </lineage>
</organism>
<dbReference type="Proteomes" id="UP000663852">
    <property type="component" value="Unassembled WGS sequence"/>
</dbReference>
<sequence length="74" mass="8052">MTENPIFSIAAFLDSFTLEDLSLDEINEAELLIMQSMKVTSNSRKIAFSTATVRESRASSNTPSTAPSSNNPPK</sequence>
<name>A0A814XDI2_ADIRI</name>
<proteinExistence type="predicted"/>
<reference evidence="2" key="1">
    <citation type="submission" date="2021-02" db="EMBL/GenBank/DDBJ databases">
        <authorList>
            <person name="Nowell W R."/>
        </authorList>
    </citation>
    <scope>NUCLEOTIDE SEQUENCE</scope>
</reference>
<evidence type="ECO:0000313" key="2">
    <source>
        <dbReference type="EMBL" id="CAF1214914.1"/>
    </source>
</evidence>
<protein>
    <submittedName>
        <fullName evidence="2">Uncharacterized protein</fullName>
    </submittedName>
</protein>
<evidence type="ECO:0000256" key="1">
    <source>
        <dbReference type="SAM" id="MobiDB-lite"/>
    </source>
</evidence>
<feature type="compositionally biased region" description="Low complexity" evidence="1">
    <location>
        <begin position="58"/>
        <end position="74"/>
    </location>
</feature>
<dbReference type="AlphaFoldDB" id="A0A814XDI2"/>
<feature type="region of interest" description="Disordered" evidence="1">
    <location>
        <begin position="50"/>
        <end position="74"/>
    </location>
</feature>
<comment type="caution">
    <text evidence="2">The sequence shown here is derived from an EMBL/GenBank/DDBJ whole genome shotgun (WGS) entry which is preliminary data.</text>
</comment>
<accession>A0A814XDI2</accession>
<dbReference type="EMBL" id="CAJNOJ010000157">
    <property type="protein sequence ID" value="CAF1214914.1"/>
    <property type="molecule type" value="Genomic_DNA"/>
</dbReference>